<dbReference type="CDD" id="cd00200">
    <property type="entry name" value="WD40"/>
    <property type="match status" value="2"/>
</dbReference>
<feature type="repeat" description="WD" evidence="3">
    <location>
        <begin position="858"/>
        <end position="899"/>
    </location>
</feature>
<dbReference type="PROSITE" id="PS50082">
    <property type="entry name" value="WD_REPEATS_2"/>
    <property type="match status" value="14"/>
</dbReference>
<dbReference type="PROSITE" id="PS00678">
    <property type="entry name" value="WD_REPEATS_1"/>
    <property type="match status" value="9"/>
</dbReference>
<dbReference type="PRINTS" id="PR00320">
    <property type="entry name" value="GPROTEINBRPT"/>
</dbReference>
<dbReference type="RefSeq" id="WP_251959095.1">
    <property type="nucleotide sequence ID" value="NZ_AP025732.1"/>
</dbReference>
<dbReference type="EMBL" id="AP025732">
    <property type="protein sequence ID" value="BDI15802.1"/>
    <property type="molecule type" value="Genomic_DNA"/>
</dbReference>
<feature type="repeat" description="WD" evidence="3">
    <location>
        <begin position="597"/>
        <end position="638"/>
    </location>
</feature>
<feature type="repeat" description="WD" evidence="3">
    <location>
        <begin position="774"/>
        <end position="815"/>
    </location>
</feature>
<dbReference type="SMART" id="SM00320">
    <property type="entry name" value="WD40"/>
    <property type="match status" value="14"/>
</dbReference>
<dbReference type="PANTHER" id="PTHR19848">
    <property type="entry name" value="WD40 REPEAT PROTEIN"/>
    <property type="match status" value="1"/>
</dbReference>
<dbReference type="InterPro" id="IPR020472">
    <property type="entry name" value="WD40_PAC1"/>
</dbReference>
<feature type="repeat" description="WD" evidence="3">
    <location>
        <begin position="723"/>
        <end position="757"/>
    </location>
</feature>
<evidence type="ECO:0000256" key="1">
    <source>
        <dbReference type="ARBA" id="ARBA00022574"/>
    </source>
</evidence>
<dbReference type="InterPro" id="IPR002182">
    <property type="entry name" value="NB-ARC"/>
</dbReference>
<feature type="repeat" description="WD" evidence="3">
    <location>
        <begin position="900"/>
        <end position="941"/>
    </location>
</feature>
<dbReference type="SUPFAM" id="SSF50978">
    <property type="entry name" value="WD40 repeat-like"/>
    <property type="match status" value="2"/>
</dbReference>
<dbReference type="PRINTS" id="PR00364">
    <property type="entry name" value="DISEASERSIST"/>
</dbReference>
<evidence type="ECO:0000313" key="5">
    <source>
        <dbReference type="EMBL" id="BDI15802.1"/>
    </source>
</evidence>
<feature type="repeat" description="WD" evidence="3">
    <location>
        <begin position="681"/>
        <end position="722"/>
    </location>
</feature>
<keyword evidence="1 3" id="KW-0853">WD repeat</keyword>
<feature type="repeat" description="WD" evidence="3">
    <location>
        <begin position="555"/>
        <end position="596"/>
    </location>
</feature>
<dbReference type="InterPro" id="IPR001680">
    <property type="entry name" value="WD40_rpt"/>
</dbReference>
<reference evidence="5" key="1">
    <citation type="submission" date="2022-04" db="EMBL/GenBank/DDBJ databases">
        <title>Complete genome sequence of a cyanobacterium, Nostoc sp. SO-36, isolated in Antarctica.</title>
        <authorList>
            <person name="Kanesaki Y."/>
            <person name="Effendi D."/>
            <person name="Sakamoto T."/>
            <person name="Ohtani S."/>
            <person name="Awai K."/>
        </authorList>
    </citation>
    <scope>NUCLEOTIDE SEQUENCE</scope>
    <source>
        <strain evidence="5">SO-36</strain>
    </source>
</reference>
<dbReference type="InterPro" id="IPR019775">
    <property type="entry name" value="WD40_repeat_CS"/>
</dbReference>
<dbReference type="SUPFAM" id="SSF141571">
    <property type="entry name" value="Pentapeptide repeat-like"/>
    <property type="match status" value="1"/>
</dbReference>
<dbReference type="Pfam" id="PF00931">
    <property type="entry name" value="NB-ARC"/>
    <property type="match status" value="1"/>
</dbReference>
<feature type="repeat" description="WD" evidence="3">
    <location>
        <begin position="639"/>
        <end position="680"/>
    </location>
</feature>
<sequence>MRDRTRVVTLLGMGGMGKTALSVKLAEQLQVEFEYVIWRSLRHAPFFSDKVTDCIKILSHQQVTTLPASPHEQITCLIDYLRKFRCLLILDNFDTLLQQGTGCYREGYKPYGELLWRLGETGHQSCVLLTSREKPTEVAALEGDGLPVRTLALSGLEVAAGQTILTLKGLSGSEDETRQLVECYRGNPLALKIAATSIRDLYEGNIANFFAEGTTVFKGIGNLLEQQFKRLSTLEQQVMYWLAINREKFSVTELQTAFTPTLPKPKLMSVLESLRCCSLIESNAGGFTQQPVVMEYVTGCLIEKVCQEIVTESPQHLLTHALMQAQAKDYIRDSQIHLIVRPVLNQLEITLGSVHQLEYKLGRLVIKLQNEVIDPVGYGGGNLLNLLAQLETDLTGYDFSRLTIRNCDLRLLNLHRVNFTQTTFRECVFAATFGGITSVAFSPDGRCLATSDTNGEIHVWDISNSKQLFSCKEHNSWVWNIAFSPVYPVLASCGQDHTIKLWDTTTGECFKTLYGHTSIVTAIAFNPDAKLLASTSYDHTVKVWHLATGECLQTLQGHNACVWSVAFHPAGQILATAGEDNTIKLWDLETGCCVQTLEGHQHWVKAIAWSPEGQILASGSFDQTVKLWDLHTKVCLLTLQGHAGVVTSVAFSPKGKQLASGSYDQSVKIWDADTGKCLDTLEKHTNRIWSIAFHPQGHLIASGGDDHAARIWELQTGQCTKSFQGHSNAVYGIAHSWQQNLLASGHEDQTIKLWDVNLNAPQRLKADLQPFRVLHGHKNRIFSVAFSANGESLASASADRTIKLWSPHTGQCLKTLHGNGSWVWAIAFSPDSNFLASGSYDHTIKIWDVPSGECLQTLQGHPGSVLAIAWSPDGKTLFSSGYEKIAKRWDIETGTCLHSWEADSNRVWAVAVSPDTQYVATGGDESVVRLWDIHTGVCLRTFSGHTSQVLCILFTGDGDRMITSSSDRTIKIWNVVTGDCLGTLQNHLNWVWSLNLSHDAQTLLSGSWDETINCWDITTGQCRQTFRPVRPYEGMIITEVIGLTEAEMGTLKALGALKCDRICSYSNSSTGWMIRQCYNICLNNNISH</sequence>
<dbReference type="Gene3D" id="3.40.50.300">
    <property type="entry name" value="P-loop containing nucleotide triphosphate hydrolases"/>
    <property type="match status" value="1"/>
</dbReference>
<feature type="repeat" description="WD" evidence="3">
    <location>
        <begin position="942"/>
        <end position="983"/>
    </location>
</feature>
<dbReference type="Proteomes" id="UP001055453">
    <property type="component" value="Chromosome"/>
</dbReference>
<evidence type="ECO:0000256" key="2">
    <source>
        <dbReference type="ARBA" id="ARBA00022737"/>
    </source>
</evidence>
<accession>A0ABM7YYS0</accession>
<proteinExistence type="predicted"/>
<evidence type="ECO:0000256" key="3">
    <source>
        <dbReference type="PROSITE-ProRule" id="PRU00221"/>
    </source>
</evidence>
<gene>
    <name evidence="5" type="ORF">ANSO36C_16040</name>
</gene>
<dbReference type="PANTHER" id="PTHR19848:SF8">
    <property type="entry name" value="F-BOX AND WD REPEAT DOMAIN CONTAINING 7"/>
    <property type="match status" value="1"/>
</dbReference>
<dbReference type="SUPFAM" id="SSF52540">
    <property type="entry name" value="P-loop containing nucleoside triphosphate hydrolases"/>
    <property type="match status" value="1"/>
</dbReference>
<dbReference type="InterPro" id="IPR036322">
    <property type="entry name" value="WD40_repeat_dom_sf"/>
</dbReference>
<protein>
    <recommendedName>
        <fullName evidence="4">NB-ARC domain-containing protein</fullName>
    </recommendedName>
</protein>
<organism evidence="5 6">
    <name type="scientific">Nostoc cf. commune SO-36</name>
    <dbReference type="NCBI Taxonomy" id="449208"/>
    <lineage>
        <taxon>Bacteria</taxon>
        <taxon>Bacillati</taxon>
        <taxon>Cyanobacteriota</taxon>
        <taxon>Cyanophyceae</taxon>
        <taxon>Nostocales</taxon>
        <taxon>Nostocaceae</taxon>
        <taxon>Nostoc</taxon>
    </lineage>
</organism>
<feature type="repeat" description="WD" evidence="3">
    <location>
        <begin position="429"/>
        <end position="470"/>
    </location>
</feature>
<feature type="repeat" description="WD" evidence="3">
    <location>
        <begin position="816"/>
        <end position="857"/>
    </location>
</feature>
<dbReference type="PROSITE" id="PS50294">
    <property type="entry name" value="WD_REPEATS_REGION"/>
    <property type="match status" value="14"/>
</dbReference>
<dbReference type="Pfam" id="PF00400">
    <property type="entry name" value="WD40"/>
    <property type="match status" value="14"/>
</dbReference>
<feature type="repeat" description="WD" evidence="3">
    <location>
        <begin position="471"/>
        <end position="512"/>
    </location>
</feature>
<feature type="repeat" description="WD" evidence="3">
    <location>
        <begin position="984"/>
        <end position="1025"/>
    </location>
</feature>
<keyword evidence="6" id="KW-1185">Reference proteome</keyword>
<dbReference type="Gene3D" id="2.130.10.10">
    <property type="entry name" value="YVTN repeat-like/Quinoprotein amine dehydrogenase"/>
    <property type="match status" value="7"/>
</dbReference>
<evidence type="ECO:0000313" key="6">
    <source>
        <dbReference type="Proteomes" id="UP001055453"/>
    </source>
</evidence>
<keyword evidence="2" id="KW-0677">Repeat</keyword>
<evidence type="ECO:0000259" key="4">
    <source>
        <dbReference type="Pfam" id="PF00931"/>
    </source>
</evidence>
<dbReference type="InterPro" id="IPR015943">
    <property type="entry name" value="WD40/YVTN_repeat-like_dom_sf"/>
</dbReference>
<name>A0ABM7YYS0_NOSCO</name>
<feature type="domain" description="NB-ARC" evidence="4">
    <location>
        <begin position="4"/>
        <end position="92"/>
    </location>
</feature>
<feature type="repeat" description="WD" evidence="3">
    <location>
        <begin position="513"/>
        <end position="554"/>
    </location>
</feature>
<dbReference type="InterPro" id="IPR027417">
    <property type="entry name" value="P-loop_NTPase"/>
</dbReference>